<evidence type="ECO:0000313" key="3">
    <source>
        <dbReference type="Proteomes" id="UP000707356"/>
    </source>
</evidence>
<reference evidence="2" key="2">
    <citation type="journal article" date="2022" name="Microbiol. Resour. Announc.">
        <title>Metagenome Sequencing to Explore Phylogenomics of Terrestrial Cyanobacteria.</title>
        <authorList>
            <person name="Ward R.D."/>
            <person name="Stajich J.E."/>
            <person name="Johansen J.R."/>
            <person name="Huntemann M."/>
            <person name="Clum A."/>
            <person name="Foster B."/>
            <person name="Foster B."/>
            <person name="Roux S."/>
            <person name="Palaniappan K."/>
            <person name="Varghese N."/>
            <person name="Mukherjee S."/>
            <person name="Reddy T.B.K."/>
            <person name="Daum C."/>
            <person name="Copeland A."/>
            <person name="Chen I.A."/>
            <person name="Ivanova N.N."/>
            <person name="Kyrpides N.C."/>
            <person name="Shapiro N."/>
            <person name="Eloe-Fadrosh E.A."/>
            <person name="Pietrasiak N."/>
        </authorList>
    </citation>
    <scope>NUCLEOTIDE SEQUENCE</scope>
    <source>
        <strain evidence="2">GSE-TBD4-15B</strain>
    </source>
</reference>
<feature type="transmembrane region" description="Helical" evidence="1">
    <location>
        <begin position="180"/>
        <end position="200"/>
    </location>
</feature>
<evidence type="ECO:0000256" key="1">
    <source>
        <dbReference type="SAM" id="Phobius"/>
    </source>
</evidence>
<name>A0A951U5F9_9CYAN</name>
<organism evidence="2 3">
    <name type="scientific">Pegethrix bostrychoides GSE-TBD4-15B</name>
    <dbReference type="NCBI Taxonomy" id="2839662"/>
    <lineage>
        <taxon>Bacteria</taxon>
        <taxon>Bacillati</taxon>
        <taxon>Cyanobacteriota</taxon>
        <taxon>Cyanophyceae</taxon>
        <taxon>Oculatellales</taxon>
        <taxon>Oculatellaceae</taxon>
        <taxon>Pegethrix</taxon>
    </lineage>
</organism>
<evidence type="ECO:0000313" key="2">
    <source>
        <dbReference type="EMBL" id="MBW4466590.1"/>
    </source>
</evidence>
<feature type="transmembrane region" description="Helical" evidence="1">
    <location>
        <begin position="220"/>
        <end position="237"/>
    </location>
</feature>
<evidence type="ECO:0008006" key="4">
    <source>
        <dbReference type="Google" id="ProtNLM"/>
    </source>
</evidence>
<dbReference type="AlphaFoldDB" id="A0A951U5F9"/>
<feature type="transmembrane region" description="Helical" evidence="1">
    <location>
        <begin position="42"/>
        <end position="59"/>
    </location>
</feature>
<feature type="transmembrane region" description="Helical" evidence="1">
    <location>
        <begin position="257"/>
        <end position="274"/>
    </location>
</feature>
<comment type="caution">
    <text evidence="2">The sequence shown here is derived from an EMBL/GenBank/DDBJ whole genome shotgun (WGS) entry which is preliminary data.</text>
</comment>
<gene>
    <name evidence="2" type="ORF">KME07_14290</name>
</gene>
<dbReference type="Gene3D" id="1.20.1740.10">
    <property type="entry name" value="Amino acid/polyamine transporter I"/>
    <property type="match status" value="1"/>
</dbReference>
<keyword evidence="1" id="KW-1133">Transmembrane helix</keyword>
<feature type="transmembrane region" description="Helical" evidence="1">
    <location>
        <begin position="16"/>
        <end position="36"/>
    </location>
</feature>
<keyword evidence="1" id="KW-0812">Transmembrane</keyword>
<keyword evidence="1" id="KW-0472">Membrane</keyword>
<feature type="transmembrane region" description="Helical" evidence="1">
    <location>
        <begin position="115"/>
        <end position="135"/>
    </location>
</feature>
<feature type="transmembrane region" description="Helical" evidence="1">
    <location>
        <begin position="294"/>
        <end position="313"/>
    </location>
</feature>
<accession>A0A951U5F9</accession>
<feature type="transmembrane region" description="Helical" evidence="1">
    <location>
        <begin position="357"/>
        <end position="387"/>
    </location>
</feature>
<feature type="transmembrane region" description="Helical" evidence="1">
    <location>
        <begin position="79"/>
        <end position="103"/>
    </location>
</feature>
<dbReference type="EMBL" id="JAHHHV010000069">
    <property type="protein sequence ID" value="MBW4466590.1"/>
    <property type="molecule type" value="Genomic_DNA"/>
</dbReference>
<feature type="transmembrane region" description="Helical" evidence="1">
    <location>
        <begin position="142"/>
        <end position="160"/>
    </location>
</feature>
<sequence>MSSPRLYAARIISRQFAALSLIWGAGFWLGTGWLLAVPAIEAAGAITLAASMALISGWLKAAETPSQIECSEHSDGSTWLAFTASWTLGLARLMATAAVALSLANHLLRQVQADLVWLLPVTLAVIWTGVWAIILRQRTRQGVILLIGLGLAGLLLVALIKTPATGNLSAVPFDQIPEVGLRLASLLQTTALLSMTYVGFDSLGFNHLSEPLSQRTRQKLLSLAVTLSWLLSLGLVIDRSFKPDGFGDLALSHLLGHSWLNLAVVGTFTGALWLQISSLNQHFCRLQLSVGSQWSARLVQIGLGVALSCLVLTGETQTLWAFSAFAALIHRALWHWQARSHKVWPEVLHVRHIRHPVMSVSCLTLAFWLEWQVWLVSLGLIALGLVWRGMRQWSDAQE</sequence>
<reference evidence="2" key="1">
    <citation type="submission" date="2021-05" db="EMBL/GenBank/DDBJ databases">
        <authorList>
            <person name="Pietrasiak N."/>
            <person name="Ward R."/>
            <person name="Stajich J.E."/>
            <person name="Kurbessoian T."/>
        </authorList>
    </citation>
    <scope>NUCLEOTIDE SEQUENCE</scope>
    <source>
        <strain evidence="2">GSE-TBD4-15B</strain>
    </source>
</reference>
<protein>
    <recommendedName>
        <fullName evidence="4">Amino acid transporter</fullName>
    </recommendedName>
</protein>
<dbReference type="Proteomes" id="UP000707356">
    <property type="component" value="Unassembled WGS sequence"/>
</dbReference>
<proteinExistence type="predicted"/>